<protein>
    <recommendedName>
        <fullName evidence="3">Fungal-type protein kinase domain-containing protein</fullName>
    </recommendedName>
</protein>
<dbReference type="OrthoDB" id="3071123at2759"/>
<keyword evidence="2" id="KW-1185">Reference proteome</keyword>
<organism evidence="1 2">
    <name type="scientific">Crucibulum laeve</name>
    <dbReference type="NCBI Taxonomy" id="68775"/>
    <lineage>
        <taxon>Eukaryota</taxon>
        <taxon>Fungi</taxon>
        <taxon>Dikarya</taxon>
        <taxon>Basidiomycota</taxon>
        <taxon>Agaricomycotina</taxon>
        <taxon>Agaricomycetes</taxon>
        <taxon>Agaricomycetidae</taxon>
        <taxon>Agaricales</taxon>
        <taxon>Agaricineae</taxon>
        <taxon>Nidulariaceae</taxon>
        <taxon>Crucibulum</taxon>
    </lineage>
</organism>
<proteinExistence type="predicted"/>
<dbReference type="AlphaFoldDB" id="A0A5C3LDD7"/>
<dbReference type="EMBL" id="ML213913">
    <property type="protein sequence ID" value="TFK31099.1"/>
    <property type="molecule type" value="Genomic_DNA"/>
</dbReference>
<sequence>MAISFSHLTNAHITTRLGISMVISHILSLESLVNGISQGAGIYLNKPIKDIMTAWDVSLLVDMLTAVERSFNKSPEARTRTIVDLLIIDIVRFCDRNSIEAAVFPEFPISQAEHTPGMVMHSEKYITYLTGTADYASVTSTSMNKRTELRIAETIPGGSDTPSTWEKFPRAVQGLPINITELKKKGVELRNHLPQAVGECVALRSKASDRFPMHIVPFCLTTGERWIFGIVDCSEEDNKRCLTTPEFSVDMMDTRAVKNILILLFFWATEDASVLLRRISDQ</sequence>
<evidence type="ECO:0000313" key="1">
    <source>
        <dbReference type="EMBL" id="TFK31099.1"/>
    </source>
</evidence>
<gene>
    <name evidence="1" type="ORF">BDQ12DRAFT_694557</name>
</gene>
<accession>A0A5C3LDD7</accession>
<evidence type="ECO:0000313" key="2">
    <source>
        <dbReference type="Proteomes" id="UP000308652"/>
    </source>
</evidence>
<name>A0A5C3LDD7_9AGAR</name>
<dbReference type="Proteomes" id="UP000308652">
    <property type="component" value="Unassembled WGS sequence"/>
</dbReference>
<evidence type="ECO:0008006" key="3">
    <source>
        <dbReference type="Google" id="ProtNLM"/>
    </source>
</evidence>
<reference evidence="1 2" key="1">
    <citation type="journal article" date="2019" name="Nat. Ecol. Evol.">
        <title>Megaphylogeny resolves global patterns of mushroom evolution.</title>
        <authorList>
            <person name="Varga T."/>
            <person name="Krizsan K."/>
            <person name="Foldi C."/>
            <person name="Dima B."/>
            <person name="Sanchez-Garcia M."/>
            <person name="Sanchez-Ramirez S."/>
            <person name="Szollosi G.J."/>
            <person name="Szarkandi J.G."/>
            <person name="Papp V."/>
            <person name="Albert L."/>
            <person name="Andreopoulos W."/>
            <person name="Angelini C."/>
            <person name="Antonin V."/>
            <person name="Barry K.W."/>
            <person name="Bougher N.L."/>
            <person name="Buchanan P."/>
            <person name="Buyck B."/>
            <person name="Bense V."/>
            <person name="Catcheside P."/>
            <person name="Chovatia M."/>
            <person name="Cooper J."/>
            <person name="Damon W."/>
            <person name="Desjardin D."/>
            <person name="Finy P."/>
            <person name="Geml J."/>
            <person name="Haridas S."/>
            <person name="Hughes K."/>
            <person name="Justo A."/>
            <person name="Karasinski D."/>
            <person name="Kautmanova I."/>
            <person name="Kiss B."/>
            <person name="Kocsube S."/>
            <person name="Kotiranta H."/>
            <person name="LaButti K.M."/>
            <person name="Lechner B.E."/>
            <person name="Liimatainen K."/>
            <person name="Lipzen A."/>
            <person name="Lukacs Z."/>
            <person name="Mihaltcheva S."/>
            <person name="Morgado L.N."/>
            <person name="Niskanen T."/>
            <person name="Noordeloos M.E."/>
            <person name="Ohm R.A."/>
            <person name="Ortiz-Santana B."/>
            <person name="Ovrebo C."/>
            <person name="Racz N."/>
            <person name="Riley R."/>
            <person name="Savchenko A."/>
            <person name="Shiryaev A."/>
            <person name="Soop K."/>
            <person name="Spirin V."/>
            <person name="Szebenyi C."/>
            <person name="Tomsovsky M."/>
            <person name="Tulloss R.E."/>
            <person name="Uehling J."/>
            <person name="Grigoriev I.V."/>
            <person name="Vagvolgyi C."/>
            <person name="Papp T."/>
            <person name="Martin F.M."/>
            <person name="Miettinen O."/>
            <person name="Hibbett D.S."/>
            <person name="Nagy L.G."/>
        </authorList>
    </citation>
    <scope>NUCLEOTIDE SEQUENCE [LARGE SCALE GENOMIC DNA]</scope>
    <source>
        <strain evidence="1 2">CBS 166.37</strain>
    </source>
</reference>